<keyword evidence="5" id="KW-0378">Hydrolase</keyword>
<feature type="coiled-coil region" evidence="8">
    <location>
        <begin position="84"/>
        <end position="111"/>
    </location>
</feature>
<dbReference type="Pfam" id="PF01979">
    <property type="entry name" value="Amidohydro_1"/>
    <property type="match status" value="1"/>
</dbReference>
<feature type="region of interest" description="Disordered" evidence="9">
    <location>
        <begin position="181"/>
        <end position="209"/>
    </location>
</feature>
<evidence type="ECO:0000256" key="3">
    <source>
        <dbReference type="ARBA" id="ARBA00018029"/>
    </source>
</evidence>
<dbReference type="PANTHER" id="PTHR11113:SF14">
    <property type="entry name" value="N-ACETYLGLUCOSAMINE-6-PHOSPHATE DEACETYLASE"/>
    <property type="match status" value="1"/>
</dbReference>
<evidence type="ECO:0000259" key="10">
    <source>
        <dbReference type="Pfam" id="PF01979"/>
    </source>
</evidence>
<reference evidence="11" key="2">
    <citation type="submission" date="2023-05" db="EMBL/GenBank/DDBJ databases">
        <authorList>
            <consortium name="Lawrence Berkeley National Laboratory"/>
            <person name="Steindorff A."/>
            <person name="Hensen N."/>
            <person name="Bonometti L."/>
            <person name="Westerberg I."/>
            <person name="Brannstrom I.O."/>
            <person name="Guillou S."/>
            <person name="Cros-Aarteil S."/>
            <person name="Calhoun S."/>
            <person name="Haridas S."/>
            <person name="Kuo A."/>
            <person name="Mondo S."/>
            <person name="Pangilinan J."/>
            <person name="Riley R."/>
            <person name="Labutti K."/>
            <person name="Andreopoulos B."/>
            <person name="Lipzen A."/>
            <person name="Chen C."/>
            <person name="Yanf M."/>
            <person name="Daum C."/>
            <person name="Ng V."/>
            <person name="Clum A."/>
            <person name="Ohm R."/>
            <person name="Martin F."/>
            <person name="Silar P."/>
            <person name="Natvig D."/>
            <person name="Lalanne C."/>
            <person name="Gautier V."/>
            <person name="Ament-Velasquez S.L."/>
            <person name="Kruys A."/>
            <person name="Hutchinson M.I."/>
            <person name="Powell A.J."/>
            <person name="Barry K."/>
            <person name="Miller A.N."/>
            <person name="Grigoriev I.V."/>
            <person name="Debuchy R."/>
            <person name="Gladieux P."/>
            <person name="Thoren M.H."/>
            <person name="Johannesson H."/>
        </authorList>
    </citation>
    <scope>NUCLEOTIDE SEQUENCE</scope>
    <source>
        <strain evidence="11">CBS 508.74</strain>
    </source>
</reference>
<dbReference type="AlphaFoldDB" id="A0AAN6QFR6"/>
<dbReference type="SUPFAM" id="SSF51338">
    <property type="entry name" value="Composite domain of metallo-dependent hydrolases"/>
    <property type="match status" value="1"/>
</dbReference>
<dbReference type="CDD" id="cd00854">
    <property type="entry name" value="NagA"/>
    <property type="match status" value="1"/>
</dbReference>
<evidence type="ECO:0000256" key="6">
    <source>
        <dbReference type="ARBA" id="ARBA00023277"/>
    </source>
</evidence>
<dbReference type="GO" id="GO:0008448">
    <property type="term" value="F:N-acetylglucosamine-6-phosphate deacetylase activity"/>
    <property type="evidence" value="ECO:0007669"/>
    <property type="project" value="UniProtKB-EC"/>
</dbReference>
<keyword evidence="4" id="KW-0479">Metal-binding</keyword>
<sequence>MPSAVLSTPPRSGITRLTNCRLLRGDALVSDDIWLNSATGKIISSQEAFYDEHAFPDESIDLGGRIVSPGFIDCQLNGAFGFNFSTATDDMEQYNKQVRRLNKQLAQTGVTSYIPTVTSQTSELYQKVLPYLGPSGSARFASDGAESLGAHVEGPFLNPNKNGVHNPAVLRTASDFSDLEDMYGASNLTPSSSPSSAPGSGDTTTPPIPIKMITAAPEMGNMTALIPALTARDIIVSIGHSDASYEEASAAVAAGATMITHLFNAMRPSHHRDPGIFGVLGVAPASAAAAATDNDYTDDVDDNVHEDRGSSSSSKRRGKLGRPYFGIIADGIHLHPATINIAWNAHPDGFILVTDSMHMVGLPDGRYEWTNGEGEHFIVKKGHVLLLEGTGTIAGSADPSLRNISSITLIECVNNFLNWSGVTIPQALKAVTATPAAMLGVEGVKGCLEPGADADLVILSEEACRGRRSLVVDEVWKFGTRIYEKGNA</sequence>
<evidence type="ECO:0000256" key="4">
    <source>
        <dbReference type="ARBA" id="ARBA00022723"/>
    </source>
</evidence>
<dbReference type="GeneID" id="89933830"/>
<dbReference type="InterPro" id="IPR006680">
    <property type="entry name" value="Amidohydro-rel"/>
</dbReference>
<feature type="domain" description="Amidohydrolase-related" evidence="10">
    <location>
        <begin position="66"/>
        <end position="460"/>
    </location>
</feature>
<feature type="region of interest" description="Disordered" evidence="9">
    <location>
        <begin position="293"/>
        <end position="317"/>
    </location>
</feature>
<organism evidence="11 12">
    <name type="scientific">Canariomyces notabilis</name>
    <dbReference type="NCBI Taxonomy" id="2074819"/>
    <lineage>
        <taxon>Eukaryota</taxon>
        <taxon>Fungi</taxon>
        <taxon>Dikarya</taxon>
        <taxon>Ascomycota</taxon>
        <taxon>Pezizomycotina</taxon>
        <taxon>Sordariomycetes</taxon>
        <taxon>Sordariomycetidae</taxon>
        <taxon>Sordariales</taxon>
        <taxon>Chaetomiaceae</taxon>
        <taxon>Canariomyces</taxon>
    </lineage>
</organism>
<feature type="compositionally biased region" description="Low complexity" evidence="9">
    <location>
        <begin position="189"/>
        <end position="209"/>
    </location>
</feature>
<evidence type="ECO:0000256" key="8">
    <source>
        <dbReference type="SAM" id="Coils"/>
    </source>
</evidence>
<dbReference type="EC" id="3.5.1.25" evidence="2"/>
<dbReference type="SUPFAM" id="SSF51556">
    <property type="entry name" value="Metallo-dependent hydrolases"/>
    <property type="match status" value="1"/>
</dbReference>
<proteinExistence type="inferred from homology"/>
<accession>A0AAN6QFR6</accession>
<dbReference type="RefSeq" id="XP_064665529.1">
    <property type="nucleotide sequence ID" value="XM_064809706.1"/>
</dbReference>
<evidence type="ECO:0000256" key="1">
    <source>
        <dbReference type="ARBA" id="ARBA00010716"/>
    </source>
</evidence>
<evidence type="ECO:0000256" key="9">
    <source>
        <dbReference type="SAM" id="MobiDB-lite"/>
    </source>
</evidence>
<dbReference type="GO" id="GO:0006046">
    <property type="term" value="P:N-acetylglucosamine catabolic process"/>
    <property type="evidence" value="ECO:0007669"/>
    <property type="project" value="TreeGrafter"/>
</dbReference>
<dbReference type="Proteomes" id="UP001302812">
    <property type="component" value="Unassembled WGS sequence"/>
</dbReference>
<dbReference type="GO" id="GO:0046872">
    <property type="term" value="F:metal ion binding"/>
    <property type="evidence" value="ECO:0007669"/>
    <property type="project" value="UniProtKB-KW"/>
</dbReference>
<dbReference type="EMBL" id="MU853367">
    <property type="protein sequence ID" value="KAK4107959.1"/>
    <property type="molecule type" value="Genomic_DNA"/>
</dbReference>
<comment type="caution">
    <text evidence="11">The sequence shown here is derived from an EMBL/GenBank/DDBJ whole genome shotgun (WGS) entry which is preliminary data.</text>
</comment>
<name>A0AAN6QFR6_9PEZI</name>
<evidence type="ECO:0000256" key="2">
    <source>
        <dbReference type="ARBA" id="ARBA00011899"/>
    </source>
</evidence>
<comment type="catalytic activity">
    <reaction evidence="7">
        <text>N-acetyl-D-glucosamine 6-phosphate + H2O = D-glucosamine 6-phosphate + acetate</text>
        <dbReference type="Rhea" id="RHEA:22936"/>
        <dbReference type="ChEBI" id="CHEBI:15377"/>
        <dbReference type="ChEBI" id="CHEBI:30089"/>
        <dbReference type="ChEBI" id="CHEBI:57513"/>
        <dbReference type="ChEBI" id="CHEBI:58725"/>
        <dbReference type="EC" id="3.5.1.25"/>
    </reaction>
</comment>
<dbReference type="InterPro" id="IPR032466">
    <property type="entry name" value="Metal_Hydrolase"/>
</dbReference>
<keyword evidence="6" id="KW-0119">Carbohydrate metabolism</keyword>
<evidence type="ECO:0000313" key="12">
    <source>
        <dbReference type="Proteomes" id="UP001302812"/>
    </source>
</evidence>
<evidence type="ECO:0000313" key="11">
    <source>
        <dbReference type="EMBL" id="KAK4107959.1"/>
    </source>
</evidence>
<keyword evidence="8" id="KW-0175">Coiled coil</keyword>
<evidence type="ECO:0000256" key="7">
    <source>
        <dbReference type="ARBA" id="ARBA00047647"/>
    </source>
</evidence>
<protein>
    <recommendedName>
        <fullName evidence="3">N-acetylglucosamine-6-phosphate deacetylase</fullName>
        <ecNumber evidence="2">3.5.1.25</ecNumber>
    </recommendedName>
</protein>
<reference evidence="11" key="1">
    <citation type="journal article" date="2023" name="Mol. Phylogenet. Evol.">
        <title>Genome-scale phylogeny and comparative genomics of the fungal order Sordariales.</title>
        <authorList>
            <person name="Hensen N."/>
            <person name="Bonometti L."/>
            <person name="Westerberg I."/>
            <person name="Brannstrom I.O."/>
            <person name="Guillou S."/>
            <person name="Cros-Aarteil S."/>
            <person name="Calhoun S."/>
            <person name="Haridas S."/>
            <person name="Kuo A."/>
            <person name="Mondo S."/>
            <person name="Pangilinan J."/>
            <person name="Riley R."/>
            <person name="LaButti K."/>
            <person name="Andreopoulos B."/>
            <person name="Lipzen A."/>
            <person name="Chen C."/>
            <person name="Yan M."/>
            <person name="Daum C."/>
            <person name="Ng V."/>
            <person name="Clum A."/>
            <person name="Steindorff A."/>
            <person name="Ohm R.A."/>
            <person name="Martin F."/>
            <person name="Silar P."/>
            <person name="Natvig D.O."/>
            <person name="Lalanne C."/>
            <person name="Gautier V."/>
            <person name="Ament-Velasquez S.L."/>
            <person name="Kruys A."/>
            <person name="Hutchinson M.I."/>
            <person name="Powell A.J."/>
            <person name="Barry K."/>
            <person name="Miller A.N."/>
            <person name="Grigoriev I.V."/>
            <person name="Debuchy R."/>
            <person name="Gladieux P."/>
            <person name="Hiltunen Thoren M."/>
            <person name="Johannesson H."/>
        </authorList>
    </citation>
    <scope>NUCLEOTIDE SEQUENCE</scope>
    <source>
        <strain evidence="11">CBS 508.74</strain>
    </source>
</reference>
<dbReference type="InterPro" id="IPR003764">
    <property type="entry name" value="GlcNAc_6-P_deAcase"/>
</dbReference>
<keyword evidence="12" id="KW-1185">Reference proteome</keyword>
<dbReference type="InterPro" id="IPR011059">
    <property type="entry name" value="Metal-dep_hydrolase_composite"/>
</dbReference>
<evidence type="ECO:0000256" key="5">
    <source>
        <dbReference type="ARBA" id="ARBA00022801"/>
    </source>
</evidence>
<dbReference type="Gene3D" id="3.20.20.140">
    <property type="entry name" value="Metal-dependent hydrolases"/>
    <property type="match status" value="1"/>
</dbReference>
<gene>
    <name evidence="11" type="ORF">N656DRAFT_456577</name>
</gene>
<dbReference type="PANTHER" id="PTHR11113">
    <property type="entry name" value="N-ACETYLGLUCOSAMINE-6-PHOSPHATE DEACETYLASE"/>
    <property type="match status" value="1"/>
</dbReference>
<comment type="similarity">
    <text evidence="1">Belongs to the metallo-dependent hydrolases superfamily. NagA family.</text>
</comment>